<keyword evidence="3 9" id="KW-0812">Transmembrane</keyword>
<dbReference type="InterPro" id="IPR000644">
    <property type="entry name" value="CBS_dom"/>
</dbReference>
<evidence type="ECO:0000313" key="14">
    <source>
        <dbReference type="Proteomes" id="UP001165481"/>
    </source>
</evidence>
<dbReference type="PROSITE" id="PS51846">
    <property type="entry name" value="CNNM"/>
    <property type="match status" value="1"/>
</dbReference>
<evidence type="ECO:0000256" key="7">
    <source>
        <dbReference type="ARBA" id="ARBA00023136"/>
    </source>
</evidence>
<keyword evidence="4" id="KW-0677">Repeat</keyword>
<evidence type="ECO:0000259" key="12">
    <source>
        <dbReference type="PROSITE" id="PS51846"/>
    </source>
</evidence>
<keyword evidence="14" id="KW-1185">Reference proteome</keyword>
<feature type="domain" description="CBS" evidence="11">
    <location>
        <begin position="280"/>
        <end position="340"/>
    </location>
</feature>
<dbReference type="InterPro" id="IPR002550">
    <property type="entry name" value="CNNM"/>
</dbReference>
<dbReference type="SUPFAM" id="SSF54631">
    <property type="entry name" value="CBS-domain pair"/>
    <property type="match status" value="1"/>
</dbReference>
<keyword evidence="2" id="KW-1003">Cell membrane</keyword>
<name>A0ABT7IJW9_9BURK</name>
<dbReference type="Pfam" id="PF03471">
    <property type="entry name" value="CorC_HlyC"/>
    <property type="match status" value="1"/>
</dbReference>
<evidence type="ECO:0000256" key="8">
    <source>
        <dbReference type="PROSITE-ProRule" id="PRU00703"/>
    </source>
</evidence>
<dbReference type="Gene3D" id="3.10.580.10">
    <property type="entry name" value="CBS-domain"/>
    <property type="match status" value="1"/>
</dbReference>
<evidence type="ECO:0000256" key="5">
    <source>
        <dbReference type="ARBA" id="ARBA00022989"/>
    </source>
</evidence>
<evidence type="ECO:0000256" key="9">
    <source>
        <dbReference type="PROSITE-ProRule" id="PRU01193"/>
    </source>
</evidence>
<dbReference type="InterPro" id="IPR044751">
    <property type="entry name" value="Ion_transp-like_CBS"/>
</dbReference>
<dbReference type="Pfam" id="PF00571">
    <property type="entry name" value="CBS"/>
    <property type="match status" value="1"/>
</dbReference>
<evidence type="ECO:0000256" key="1">
    <source>
        <dbReference type="ARBA" id="ARBA00004651"/>
    </source>
</evidence>
<organism evidence="13 14">
    <name type="scientific">Mesosutterella faecium</name>
    <dbReference type="NCBI Taxonomy" id="2925194"/>
    <lineage>
        <taxon>Bacteria</taxon>
        <taxon>Pseudomonadati</taxon>
        <taxon>Pseudomonadota</taxon>
        <taxon>Betaproteobacteria</taxon>
        <taxon>Burkholderiales</taxon>
        <taxon>Sutterellaceae</taxon>
        <taxon>Mesosutterella</taxon>
    </lineage>
</organism>
<evidence type="ECO:0000259" key="11">
    <source>
        <dbReference type="PROSITE" id="PS51371"/>
    </source>
</evidence>
<accession>A0ABT7IJW9</accession>
<evidence type="ECO:0000313" key="13">
    <source>
        <dbReference type="EMBL" id="MDL2058659.1"/>
    </source>
</evidence>
<comment type="subcellular location">
    <subcellularLocation>
        <location evidence="1">Cell membrane</location>
        <topology evidence="1">Multi-pass membrane protein</topology>
    </subcellularLocation>
</comment>
<dbReference type="CDD" id="cd04590">
    <property type="entry name" value="CBS_pair_CorC_HlyC_assoc"/>
    <property type="match status" value="1"/>
</dbReference>
<feature type="domain" description="CNNM transmembrane" evidence="12">
    <location>
        <begin position="1"/>
        <end position="200"/>
    </location>
</feature>
<proteinExistence type="predicted"/>
<reference evidence="13" key="1">
    <citation type="submission" date="2023-03" db="EMBL/GenBank/DDBJ databases">
        <title>Mesosutterella sp. nov. isolated from porcine feces.</title>
        <authorList>
            <person name="Yu S."/>
        </authorList>
    </citation>
    <scope>NUCLEOTIDE SEQUENCE</scope>
    <source>
        <strain evidence="13">AGMB02718</strain>
    </source>
</reference>
<keyword evidence="5 9" id="KW-1133">Transmembrane helix</keyword>
<dbReference type="InterPro" id="IPR046342">
    <property type="entry name" value="CBS_dom_sf"/>
</dbReference>
<dbReference type="SMART" id="SM01091">
    <property type="entry name" value="CorC_HlyC"/>
    <property type="match status" value="1"/>
</dbReference>
<sequence length="441" mass="48367">MSDFISIVLLCILILLNGFYAMTETALVACRRARLEPLAEDGDKKAADTLRMLDNPTVALSTMQAGITVIGILLGIIGESAVAGPIASVLTYLGLDAAYSRWVSLVIAVALITYFSIIFGELFPKRIGQMAPELIMEKSVGILRAHEIIGAPFIKLLAATTNWLLRHLLGNRAAAPSVTEDEINAVIEQGQQTGVIDQQERDMVINVFRLDDRQVNSLMTPRSEIEWINLEDPQQMNIDKILTSQRSRLVVASGSLDDVKGICSTPKLMKQILQTGRLNFSEALVPANYVPETLTGKELLEQFRRTDAPLSLVVNEYGEIQGIVTPRDVLEAIAGQFKPEKTDDQWAVERPDGSWLLDGIISIPDLKDRLALKDVPEEDDDRYSTLAGMVMLLLGKLPKVGDAIEWEGWRLEVVDMDGRRIDKVLATPLGKGAGQAPAPSA</sequence>
<dbReference type="InterPro" id="IPR051676">
    <property type="entry name" value="UPF0053_domain"/>
</dbReference>
<dbReference type="InterPro" id="IPR005170">
    <property type="entry name" value="Transptr-assoc_dom"/>
</dbReference>
<gene>
    <name evidence="13" type="ORF">MUN46_001640</name>
</gene>
<evidence type="ECO:0000256" key="6">
    <source>
        <dbReference type="ARBA" id="ARBA00023122"/>
    </source>
</evidence>
<dbReference type="SUPFAM" id="SSF56176">
    <property type="entry name" value="FAD-binding/transporter-associated domain-like"/>
    <property type="match status" value="1"/>
</dbReference>
<feature type="transmembrane region" description="Helical" evidence="10">
    <location>
        <begin position="102"/>
        <end position="123"/>
    </location>
</feature>
<dbReference type="RefSeq" id="WP_243375877.1">
    <property type="nucleotide sequence ID" value="NZ_JAKZJU020000001.1"/>
</dbReference>
<dbReference type="PANTHER" id="PTHR43099">
    <property type="entry name" value="UPF0053 PROTEIN YRKA"/>
    <property type="match status" value="1"/>
</dbReference>
<dbReference type="Gene3D" id="3.30.465.10">
    <property type="match status" value="1"/>
</dbReference>
<dbReference type="Proteomes" id="UP001165481">
    <property type="component" value="Unassembled WGS sequence"/>
</dbReference>
<comment type="caution">
    <text evidence="13">The sequence shown here is derived from an EMBL/GenBank/DDBJ whole genome shotgun (WGS) entry which is preliminary data.</text>
</comment>
<evidence type="ECO:0000256" key="4">
    <source>
        <dbReference type="ARBA" id="ARBA00022737"/>
    </source>
</evidence>
<evidence type="ECO:0000256" key="2">
    <source>
        <dbReference type="ARBA" id="ARBA00022475"/>
    </source>
</evidence>
<dbReference type="InterPro" id="IPR016169">
    <property type="entry name" value="FAD-bd_PCMH_sub2"/>
</dbReference>
<feature type="transmembrane region" description="Helical" evidence="10">
    <location>
        <begin position="65"/>
        <end position="95"/>
    </location>
</feature>
<dbReference type="PANTHER" id="PTHR43099:SF5">
    <property type="entry name" value="HLYC_CORC FAMILY TRANSPORTER"/>
    <property type="match status" value="1"/>
</dbReference>
<dbReference type="PROSITE" id="PS51371">
    <property type="entry name" value="CBS"/>
    <property type="match status" value="1"/>
</dbReference>
<keyword evidence="6 8" id="KW-0129">CBS domain</keyword>
<evidence type="ECO:0000256" key="10">
    <source>
        <dbReference type="SAM" id="Phobius"/>
    </source>
</evidence>
<keyword evidence="7 9" id="KW-0472">Membrane</keyword>
<dbReference type="InterPro" id="IPR036318">
    <property type="entry name" value="FAD-bd_PCMH-like_sf"/>
</dbReference>
<dbReference type="Pfam" id="PF01595">
    <property type="entry name" value="CNNM"/>
    <property type="match status" value="1"/>
</dbReference>
<protein>
    <submittedName>
        <fullName evidence="13">Hemolysin family protein</fullName>
    </submittedName>
</protein>
<dbReference type="EMBL" id="JAKZJU020000001">
    <property type="protein sequence ID" value="MDL2058659.1"/>
    <property type="molecule type" value="Genomic_DNA"/>
</dbReference>
<evidence type="ECO:0000256" key="3">
    <source>
        <dbReference type="ARBA" id="ARBA00022692"/>
    </source>
</evidence>